<dbReference type="AlphaFoldDB" id="A0A564SQ23"/>
<evidence type="ECO:0000256" key="6">
    <source>
        <dbReference type="ARBA" id="ARBA00023136"/>
    </source>
</evidence>
<accession>A0A564SQ23</accession>
<evidence type="ECO:0000256" key="2">
    <source>
        <dbReference type="ARBA" id="ARBA00008806"/>
    </source>
</evidence>
<evidence type="ECO:0000313" key="7">
    <source>
        <dbReference type="EMBL" id="VUW96520.1"/>
    </source>
</evidence>
<dbReference type="EMBL" id="CABHMY010000066">
    <property type="protein sequence ID" value="VUW96520.1"/>
    <property type="molecule type" value="Genomic_DNA"/>
</dbReference>
<dbReference type="PANTHER" id="PTHR37937:SF1">
    <property type="entry name" value="CONJUGATIVE TRANSFER: DNA TRANSPORT"/>
    <property type="match status" value="1"/>
</dbReference>
<dbReference type="Proteomes" id="UP000406184">
    <property type="component" value="Unassembled WGS sequence"/>
</dbReference>
<dbReference type="InterPro" id="IPR003688">
    <property type="entry name" value="TraG/VirD4"/>
</dbReference>
<reference evidence="7 8" key="1">
    <citation type="submission" date="2019-07" db="EMBL/GenBank/DDBJ databases">
        <authorList>
            <person name="Hibberd C M."/>
            <person name="Gehrig L. J."/>
            <person name="Chang H.-W."/>
            <person name="Venkatesh S."/>
        </authorList>
    </citation>
    <scope>NUCLEOTIDE SEQUENCE [LARGE SCALE GENOMIC DNA]</scope>
    <source>
        <strain evidence="7">Faecalibacterium_prausnitzii_JG_BgPS064</strain>
    </source>
</reference>
<dbReference type="NCBIfam" id="NF045973">
    <property type="entry name" value="conju_CD1115"/>
    <property type="match status" value="1"/>
</dbReference>
<evidence type="ECO:0000256" key="5">
    <source>
        <dbReference type="ARBA" id="ARBA00022989"/>
    </source>
</evidence>
<evidence type="ECO:0000313" key="8">
    <source>
        <dbReference type="Proteomes" id="UP000406184"/>
    </source>
</evidence>
<dbReference type="Gene3D" id="3.40.50.300">
    <property type="entry name" value="P-loop containing nucleotide triphosphate hydrolases"/>
    <property type="match status" value="1"/>
</dbReference>
<dbReference type="GO" id="GO:0005886">
    <property type="term" value="C:plasma membrane"/>
    <property type="evidence" value="ECO:0007669"/>
    <property type="project" value="UniProtKB-SubCell"/>
</dbReference>
<comment type="subcellular location">
    <subcellularLocation>
        <location evidence="1">Cell membrane</location>
        <topology evidence="1">Multi-pass membrane protein</topology>
    </subcellularLocation>
</comment>
<evidence type="ECO:0000256" key="3">
    <source>
        <dbReference type="ARBA" id="ARBA00022475"/>
    </source>
</evidence>
<keyword evidence="4" id="KW-0812">Transmembrane</keyword>
<dbReference type="CDD" id="cd01127">
    <property type="entry name" value="TrwB_TraG_TraD_VirD4"/>
    <property type="match status" value="1"/>
</dbReference>
<protein>
    <submittedName>
        <fullName evidence="7">Type IV secretory system Conjugative DNA transfer</fullName>
    </submittedName>
</protein>
<name>A0A564SQ23_9FIRM</name>
<dbReference type="PANTHER" id="PTHR37937">
    <property type="entry name" value="CONJUGATIVE TRANSFER: DNA TRANSPORT"/>
    <property type="match status" value="1"/>
</dbReference>
<evidence type="ECO:0000256" key="1">
    <source>
        <dbReference type="ARBA" id="ARBA00004651"/>
    </source>
</evidence>
<sequence length="588" mass="65762">MTTKKLTKLLALYLPYILLGLVATNFGEAWRLAEGKELGDKIMSMMGTVPLAFANPLPSLHPLDLLVGLCCGAGLRLAVYLRGRNAKKYRHGMEYGSARWGTAKDIEPFMAPKFADNIILTKTERLMMSNRPPDPKNARNKNVLVVGGSGSGKTRFWLKPNLLQCHSSYVVTDPKGTIVLECGNAMLKNGYKVRILNTINFKKSMHYNPFSYVHSEKDILKLVTTLMTNTKGEGSGGDPFWEKSERLLLTALIAYLHYEAPVEEQNFATLLEMLNTMQVLEDDEEYQNPVDLLFEELAKKKPNSFAGRQYKLYKLAAGKTAKSILISCGARLAPFDIQELRDLTMYDELALDTLGDKKTALFLIMSDTDSTFNFLISMVYTQLFNLLCDKADDVYGGKLPIHVRCLIDECANIGQIPNLEKLVATIRSREISACLVLQARSQLKAIYKDNADTIVGNMDSQIFLGGSEPTTLKDLSEMLGKETIDSFNTSDTRGNSPSYGTTFQKMGHELLSRDELAVLDGGKCILQLRGVRPFLSDKYDLTQHPNYKLTSDYNPKNTFDIEKYLNRKEKIHPGDEFIVVDADSLPSA</sequence>
<keyword evidence="3" id="KW-1003">Cell membrane</keyword>
<proteinExistence type="inferred from homology"/>
<keyword evidence="6" id="KW-0472">Membrane</keyword>
<comment type="similarity">
    <text evidence="2">Belongs to the VirD4/TraG family.</text>
</comment>
<dbReference type="InterPro" id="IPR051539">
    <property type="entry name" value="T4SS-coupling_protein"/>
</dbReference>
<evidence type="ECO:0000256" key="4">
    <source>
        <dbReference type="ARBA" id="ARBA00022692"/>
    </source>
</evidence>
<dbReference type="RefSeq" id="WP_158398089.1">
    <property type="nucleotide sequence ID" value="NZ_CABHMY010000066.1"/>
</dbReference>
<dbReference type="Pfam" id="PF02534">
    <property type="entry name" value="T4SS-DNA_transf"/>
    <property type="match status" value="1"/>
</dbReference>
<keyword evidence="5" id="KW-1133">Transmembrane helix</keyword>
<organism evidence="7 8">
    <name type="scientific">Faecalibacterium prausnitzii</name>
    <dbReference type="NCBI Taxonomy" id="853"/>
    <lineage>
        <taxon>Bacteria</taxon>
        <taxon>Bacillati</taxon>
        <taxon>Bacillota</taxon>
        <taxon>Clostridia</taxon>
        <taxon>Eubacteriales</taxon>
        <taxon>Oscillospiraceae</taxon>
        <taxon>Faecalibacterium</taxon>
    </lineage>
</organism>
<gene>
    <name evidence="7" type="ORF">FPPS064S07_02309</name>
</gene>
<dbReference type="InterPro" id="IPR027417">
    <property type="entry name" value="P-loop_NTPase"/>
</dbReference>
<keyword evidence="8" id="KW-1185">Reference proteome</keyword>
<dbReference type="SUPFAM" id="SSF52540">
    <property type="entry name" value="P-loop containing nucleoside triphosphate hydrolases"/>
    <property type="match status" value="1"/>
</dbReference>